<reference evidence="10 11" key="1">
    <citation type="submission" date="2024-10" db="EMBL/GenBank/DDBJ databases">
        <title>The Natural Products Discovery Center: Release of the First 8490 Sequenced Strains for Exploring Actinobacteria Biosynthetic Diversity.</title>
        <authorList>
            <person name="Kalkreuter E."/>
            <person name="Kautsar S.A."/>
            <person name="Yang D."/>
            <person name="Bader C.D."/>
            <person name="Teijaro C.N."/>
            <person name="Fluegel L."/>
            <person name="Davis C.M."/>
            <person name="Simpson J.R."/>
            <person name="Lauterbach L."/>
            <person name="Steele A.D."/>
            <person name="Gui C."/>
            <person name="Meng S."/>
            <person name="Li G."/>
            <person name="Viehrig K."/>
            <person name="Ye F."/>
            <person name="Su P."/>
            <person name="Kiefer A.F."/>
            <person name="Nichols A."/>
            <person name="Cepeda A.J."/>
            <person name="Yan W."/>
            <person name="Fan B."/>
            <person name="Jiang Y."/>
            <person name="Adhikari A."/>
            <person name="Zheng C.-J."/>
            <person name="Schuster L."/>
            <person name="Cowan T.M."/>
            <person name="Smanski M.J."/>
            <person name="Chevrette M.G."/>
            <person name="De Carvalho L.P.S."/>
            <person name="Shen B."/>
        </authorList>
    </citation>
    <scope>NUCLEOTIDE SEQUENCE [LARGE SCALE GENOMIC DNA]</scope>
    <source>
        <strain evidence="10 11">NPDC005497</strain>
    </source>
</reference>
<dbReference type="InterPro" id="IPR049552">
    <property type="entry name" value="PKS_DH_N"/>
</dbReference>
<evidence type="ECO:0000256" key="7">
    <source>
        <dbReference type="SAM" id="MobiDB-lite"/>
    </source>
</evidence>
<organism evidence="10 11">
    <name type="scientific">Streptomyces tibetensis</name>
    <dbReference type="NCBI Taxonomy" id="2382123"/>
    <lineage>
        <taxon>Bacteria</taxon>
        <taxon>Bacillati</taxon>
        <taxon>Actinomycetota</taxon>
        <taxon>Actinomycetes</taxon>
        <taxon>Kitasatosporales</taxon>
        <taxon>Streptomycetaceae</taxon>
        <taxon>Streptomyces</taxon>
    </lineage>
</organism>
<dbReference type="Pfam" id="PF08659">
    <property type="entry name" value="KR"/>
    <property type="match status" value="1"/>
</dbReference>
<dbReference type="SUPFAM" id="SSF53901">
    <property type="entry name" value="Thiolase-like"/>
    <property type="match status" value="3"/>
</dbReference>
<dbReference type="InterPro" id="IPR036291">
    <property type="entry name" value="NAD(P)-bd_dom_sf"/>
</dbReference>
<dbReference type="PRINTS" id="PR00081">
    <property type="entry name" value="GDHRDH"/>
</dbReference>
<dbReference type="Pfam" id="PF02801">
    <property type="entry name" value="Ketoacyl-synt_C"/>
    <property type="match status" value="1"/>
</dbReference>
<dbReference type="Pfam" id="PF21089">
    <property type="entry name" value="PKS_DH_N"/>
    <property type="match status" value="1"/>
</dbReference>
<feature type="domain" description="PKS/mFAS DH" evidence="9">
    <location>
        <begin position="1739"/>
        <end position="2049"/>
    </location>
</feature>
<dbReference type="InterPro" id="IPR042104">
    <property type="entry name" value="PKS_dehydratase_sf"/>
</dbReference>
<evidence type="ECO:0000256" key="2">
    <source>
        <dbReference type="ARBA" id="ARBA00022553"/>
    </source>
</evidence>
<feature type="region of interest" description="N-terminal hotdog fold" evidence="5">
    <location>
        <begin position="1739"/>
        <end position="1873"/>
    </location>
</feature>
<dbReference type="PANTHER" id="PTHR43775:SF51">
    <property type="entry name" value="INACTIVE PHENOLPHTHIOCEROL SYNTHESIS POLYKETIDE SYNTHASE TYPE I PKS1-RELATED"/>
    <property type="match status" value="1"/>
</dbReference>
<keyword evidence="1" id="KW-0596">Phosphopantetheine</keyword>
<dbReference type="InterPro" id="IPR020841">
    <property type="entry name" value="PKS_Beta-ketoAc_synthase_dom"/>
</dbReference>
<evidence type="ECO:0000259" key="9">
    <source>
        <dbReference type="PROSITE" id="PS52019"/>
    </source>
</evidence>
<comment type="caution">
    <text evidence="10">The sequence shown here is derived from an EMBL/GenBank/DDBJ whole genome shotgun (WGS) entry which is preliminary data.</text>
</comment>
<dbReference type="PROSITE" id="PS52004">
    <property type="entry name" value="KS3_2"/>
    <property type="match status" value="1"/>
</dbReference>
<dbReference type="InterPro" id="IPR014031">
    <property type="entry name" value="Ketoacyl_synth_C"/>
</dbReference>
<dbReference type="Pfam" id="PF00109">
    <property type="entry name" value="ketoacyl-synt"/>
    <property type="match status" value="3"/>
</dbReference>
<feature type="region of interest" description="Disordered" evidence="7">
    <location>
        <begin position="1898"/>
        <end position="1925"/>
    </location>
</feature>
<feature type="active site" description="Proton acceptor; for dehydratase activity" evidence="5">
    <location>
        <position position="1771"/>
    </location>
</feature>
<keyword evidence="11" id="KW-1185">Reference proteome</keyword>
<sequence length="2059" mass="219553">MNDLTGKVALVTGGSRGIGKAIARDLAARGADIVLNYFHSHDQAKKTRDELVAQGARVDLVRASVARQEQVDRMFQEIDELHGRLDILVNNAANGALLPPDEVTESHLDKAIETNYKGGLRCSRAAAPLMARNGGGAIVTVSALGGSQMVMANYSACAPAKAAAEAAARYLAVELAPLGIRVNIASAAMLSSEVADKFPDAGPMQDVIERATPWGRLGRPEEFAALVSFLASDDARWITGQVVLADGGLTLGAALLSPPGEEAARATGASQEPEPVHRAEPEPAFERASDQQPEFESGSGSESRSGSWSGAESRPEPAPAAESPGEESAEFGDDAIAVVGMGMAVAGANSPDEFWKLRTTGDELFVKVPRDRWQHDSFHSADLAAEDKAYAEQCVFITDFEATDGALDGMPGGPDEQELTTRWLRHSLVQALDGVHRRDTDRCSFVIGYTPDGSQHLEEAGVLQSATRLTHGIVDDLGLSEDRRDTLRDGIDRTLSERYWRGAGSPSRFLPHRVGEVAMDGVLPPSTELHMVDTACSSSLYAIDIAAKGLLMGKQDVAVCGGAFALAPRGTVLFSKLQGLSKRGTVHALDESADGVIFADGAALVVLKRLSKARQDGDRVLGVLRAFGSSSDGKGKTIYAPNSRGQSLAVRRALEGGEVDSADVRWINAHATGTPAGDLEEFTTLREHFGTSAPTAVTSNKSLLGHTGWAAGVVSLIESLKGLEQDTIPGQYRLDTPRADFRLDETGLEVTREPRPWTADGDRPRLAAVSGFGFGGTNAHLIVSENRPAAEAETAHTPTTKAPAADSRVVLVGWSAHLPGLDGPADVTRWLEGGDGPLDSFGADYPVPPFNRVRLPPKTIRALDRCQLMVLECAHELRDRMPDFWSEQAPKTGVFVGHMGPTRAAMQYANRCYLDDVGEALAASPLAGSAEVPKVLDRLREQVRSMIPESNEDSFPGQMPNIISARVANYFDLNGSNMTVDSGFASALSSLTLAGRYLRTGELDFALAGGINGNSLPEYRSLIGDLLPDPGTELAEGAVLFALTTEERARSAGLPVLAHLDETVDENADGTPTRDAVRCGADAPENARYLGASGGLAVLRALHGPAGRVTVSGTGDTGTAGAGLSLTIPGAPRETPQDTPPAQDEAPNETSHETSEETSEETPDETSNETPDNTPHETPPALLRAPFRSTTHTEAGEPLRVRRCVPVLEETPARPVRERVPFLPDGAVVVTDAPGLVARAARPDATVTVLSTTPFDTPRPGWHHLPQVTPETVREALSQAGGPITRLRVLSDLGRTGPPDEALTAGGTPSLLALHDAAYLAVQYAYDDLARHGSDLTMLLLGAVPDGTPHPFSGLFTGLLKSAGLELAEGGSLAFLTSGQDVAAAVRAVEEESRAVRDFPVVVETDGVRRTVRLREEPVELDEATPAALDRDSVIVVAGGTRGITAEVAKSLAREFGPRIHVLGSNDLDAYPPSVFEGGDEEFAAGRAAFISAELAKGAGRNVASITKDFDRMLNARESRRNLREMAEHSGPGRVTYRACDTRDGAEVEKALGEIVGEHGRIDLLINAAGLQRSALIKDKDFAEFTAIRDLKVASYLNLKHALRDTPPRLWCNFGSLLGFFGQLGEADYAAANDFLGTAAGHATAASDHPEVTIGWTLWAGVGMGAGELTKAYYERAGSYSSMPVPEGVHHFVQELHAPVRRPSVVHLGDAEEATVEKFYPGYLAHRPADPPPADPPAPGFFLRRDVSSDGRSAVFECPFDLRTDGYLEHHTVRGEPTLPGTFVTELAAQAARRLVPGRHVVAFEDLTFEHFLRVYRDVPTAPKRITAEIVDEIVGEGGDDGGAEGGTTVVRVRVCEDVVSPSGVVLVRDRPHFTARVLLADTYPHAPRWDAWDPADDTPIPDPYHQEGSPVRLSGPFVSTSGTAVHPRGKRARYDLDLPADDPVWQQFTVPCVLLDGLARVGVLDLVDDRLIPVAAPLSIRRVDLYEEANDLTLSSGRDRIDLYATPPGFGLADDRAENRFVAARPDGRMVLQMKDLRAALIGYVDARTGEAVPVDGA</sequence>
<proteinExistence type="inferred from homology"/>
<dbReference type="InterPro" id="IPR002347">
    <property type="entry name" value="SDR_fam"/>
</dbReference>
<dbReference type="Pfam" id="PF13561">
    <property type="entry name" value="adh_short_C2"/>
    <property type="match status" value="1"/>
</dbReference>
<evidence type="ECO:0000259" key="8">
    <source>
        <dbReference type="PROSITE" id="PS52004"/>
    </source>
</evidence>
<feature type="region of interest" description="Disordered" evidence="7">
    <location>
        <begin position="260"/>
        <end position="329"/>
    </location>
</feature>
<evidence type="ECO:0000256" key="5">
    <source>
        <dbReference type="PROSITE-ProRule" id="PRU01363"/>
    </source>
</evidence>
<dbReference type="Proteomes" id="UP001601422">
    <property type="component" value="Unassembled WGS sequence"/>
</dbReference>
<dbReference type="PANTHER" id="PTHR43775">
    <property type="entry name" value="FATTY ACID SYNTHASE"/>
    <property type="match status" value="1"/>
</dbReference>
<comment type="similarity">
    <text evidence="6">Belongs to the thiolase-like superfamily. Beta-ketoacyl-ACP synthases family.</text>
</comment>
<dbReference type="SMART" id="SM00825">
    <property type="entry name" value="PKS_KS"/>
    <property type="match status" value="1"/>
</dbReference>
<dbReference type="Pfam" id="PF16197">
    <property type="entry name" value="KAsynt_C_assoc"/>
    <property type="match status" value="1"/>
</dbReference>
<dbReference type="Gene3D" id="3.10.129.110">
    <property type="entry name" value="Polyketide synthase dehydratase"/>
    <property type="match status" value="1"/>
</dbReference>
<dbReference type="InterPro" id="IPR013968">
    <property type="entry name" value="PKS_KR"/>
</dbReference>
<dbReference type="SUPFAM" id="SSF51735">
    <property type="entry name" value="NAD(P)-binding Rossmann-fold domains"/>
    <property type="match status" value="2"/>
</dbReference>
<dbReference type="EMBL" id="JBIAJP010000003">
    <property type="protein sequence ID" value="MFF0004782.1"/>
    <property type="molecule type" value="Genomic_DNA"/>
</dbReference>
<feature type="compositionally biased region" description="Acidic residues" evidence="7">
    <location>
        <begin position="1156"/>
        <end position="1167"/>
    </location>
</feature>
<evidence type="ECO:0000313" key="11">
    <source>
        <dbReference type="Proteomes" id="UP001601422"/>
    </source>
</evidence>
<feature type="compositionally biased region" description="Low complexity" evidence="7">
    <location>
        <begin position="294"/>
        <end position="312"/>
    </location>
</feature>
<dbReference type="SMART" id="SM00822">
    <property type="entry name" value="PKS_KR"/>
    <property type="match status" value="1"/>
</dbReference>
<evidence type="ECO:0000256" key="4">
    <source>
        <dbReference type="ARBA" id="ARBA00023268"/>
    </source>
</evidence>
<feature type="region of interest" description="C-terminal hotdog fold" evidence="5">
    <location>
        <begin position="1892"/>
        <end position="2049"/>
    </location>
</feature>
<feature type="domain" description="Ketosynthase family 3 (KS3)" evidence="8">
    <location>
        <begin position="333"/>
        <end position="785"/>
    </location>
</feature>
<gene>
    <name evidence="10" type="ORF">ACFYQT_15300</name>
</gene>
<dbReference type="InterPro" id="IPR014030">
    <property type="entry name" value="Ketoacyl_synth_N"/>
</dbReference>
<name>A0ABW6MX14_9ACTN</name>
<protein>
    <submittedName>
        <fullName evidence="10">SDR family oxidoreductase</fullName>
    </submittedName>
</protein>
<dbReference type="Gene3D" id="3.40.47.10">
    <property type="match status" value="2"/>
</dbReference>
<evidence type="ECO:0000256" key="3">
    <source>
        <dbReference type="ARBA" id="ARBA00022679"/>
    </source>
</evidence>
<evidence type="ECO:0000256" key="6">
    <source>
        <dbReference type="RuleBase" id="RU003694"/>
    </source>
</evidence>
<keyword evidence="2" id="KW-0597">Phosphoprotein</keyword>
<dbReference type="CDD" id="cd00833">
    <property type="entry name" value="PKS"/>
    <property type="match status" value="1"/>
</dbReference>
<evidence type="ECO:0000313" key="10">
    <source>
        <dbReference type="EMBL" id="MFF0004782.1"/>
    </source>
</evidence>
<dbReference type="RefSeq" id="WP_389828595.1">
    <property type="nucleotide sequence ID" value="NZ_JBIAJP010000003.1"/>
</dbReference>
<dbReference type="InterPro" id="IPR049900">
    <property type="entry name" value="PKS_mFAS_DH"/>
</dbReference>
<dbReference type="InterPro" id="IPR050091">
    <property type="entry name" value="PKS_NRPS_Biosynth_Enz"/>
</dbReference>
<feature type="region of interest" description="Disordered" evidence="7">
    <location>
        <begin position="1110"/>
        <end position="1195"/>
    </location>
</feature>
<evidence type="ECO:0000256" key="1">
    <source>
        <dbReference type="ARBA" id="ARBA00022450"/>
    </source>
</evidence>
<dbReference type="InterPro" id="IPR057326">
    <property type="entry name" value="KR_dom"/>
</dbReference>
<dbReference type="Gene3D" id="3.40.50.720">
    <property type="entry name" value="NAD(P)-binding Rossmann-like Domain"/>
    <property type="match status" value="2"/>
</dbReference>
<keyword evidence="4" id="KW-0511">Multifunctional enzyme</keyword>
<feature type="compositionally biased region" description="Basic and acidic residues" evidence="7">
    <location>
        <begin position="274"/>
        <end position="289"/>
    </location>
</feature>
<dbReference type="PROSITE" id="PS52019">
    <property type="entry name" value="PKS_MFAS_DH"/>
    <property type="match status" value="1"/>
</dbReference>
<feature type="active site" description="Proton donor; for dehydratase activity" evidence="5">
    <location>
        <position position="1957"/>
    </location>
</feature>
<accession>A0ABW6MX14</accession>
<keyword evidence="3 6" id="KW-0808">Transferase</keyword>
<dbReference type="InterPro" id="IPR016039">
    <property type="entry name" value="Thiolase-like"/>
</dbReference>
<dbReference type="InterPro" id="IPR032821">
    <property type="entry name" value="PKS_assoc"/>
</dbReference>